<evidence type="ECO:0000313" key="2">
    <source>
        <dbReference type="EMBL" id="GEY15283.1"/>
    </source>
</evidence>
<reference evidence="2" key="1">
    <citation type="journal article" date="2019" name="Sci. Rep.">
        <title>Draft genome of Tanacetum cinerariifolium, the natural source of mosquito coil.</title>
        <authorList>
            <person name="Yamashiro T."/>
            <person name="Shiraishi A."/>
            <person name="Satake H."/>
            <person name="Nakayama K."/>
        </authorList>
    </citation>
    <scope>NUCLEOTIDE SEQUENCE</scope>
</reference>
<name>A0A699HH61_TANCI</name>
<evidence type="ECO:0008006" key="3">
    <source>
        <dbReference type="Google" id="ProtNLM"/>
    </source>
</evidence>
<sequence>MSLFNERPLRGRFCWFCAPKPETSFANDPNPNSFDLSDYSPKPQYETYPCELYENDSHYGYDCPPRFSFVYEQEPSDNQNYNDNYYPHISSSFLCCENYGGHHESFKCQSMNQNYVEPNPCYNFGFDQIQTPQQFVIHQPQEIPEVIPFIESKEWIETKNEFYKMMEAYTERMSQQREQEALLAVQREQKLRKQKQPSQEKEEPPQNSDFHQLIGEIYGTKVCEEQNQNMEDTMLELIKVCRQKELFEVENIIEQLTKRRTRITESLKNFKVIHNESSISLNNMSQIPLVIAIAPVLPIEEPEYSLSMGDEHLSTILEIESDEVIKFSVENLVPIPSESEVTFDNEKIISTQIDPHYFNAESNLIEYLLNRDTLIDYSPKFDYLLEEFSGEIAHIDPIPPGIKEVDFDLEEEIYLVKNLLYDNSSPRLPKDLNAKIVDTTVESLSQSPILIEDSDSQMEEIDLFLATDDLMPPSIENDDYDSKGDIHFLKELLSNDTLPLPGVLTAKMVEDIFEHHVLMPKVLPSQPTLCLNIDTLLSFSFENEDKVFKPGILSYLLVSHRDKITSDFSESPMMTYGEEIPLVDVSFLHFYPPRLSSSMGDRVRIKTR</sequence>
<organism evidence="2">
    <name type="scientific">Tanacetum cinerariifolium</name>
    <name type="common">Dalmatian daisy</name>
    <name type="synonym">Chrysanthemum cinerariifolium</name>
    <dbReference type="NCBI Taxonomy" id="118510"/>
    <lineage>
        <taxon>Eukaryota</taxon>
        <taxon>Viridiplantae</taxon>
        <taxon>Streptophyta</taxon>
        <taxon>Embryophyta</taxon>
        <taxon>Tracheophyta</taxon>
        <taxon>Spermatophyta</taxon>
        <taxon>Magnoliopsida</taxon>
        <taxon>eudicotyledons</taxon>
        <taxon>Gunneridae</taxon>
        <taxon>Pentapetalae</taxon>
        <taxon>asterids</taxon>
        <taxon>campanulids</taxon>
        <taxon>Asterales</taxon>
        <taxon>Asteraceae</taxon>
        <taxon>Asteroideae</taxon>
        <taxon>Anthemideae</taxon>
        <taxon>Anthemidinae</taxon>
        <taxon>Tanacetum</taxon>
    </lineage>
</organism>
<accession>A0A699HH61</accession>
<comment type="caution">
    <text evidence="2">The sequence shown here is derived from an EMBL/GenBank/DDBJ whole genome shotgun (WGS) entry which is preliminary data.</text>
</comment>
<dbReference type="AlphaFoldDB" id="A0A699HH61"/>
<proteinExistence type="predicted"/>
<gene>
    <name evidence="2" type="ORF">Tci_387257</name>
</gene>
<evidence type="ECO:0000256" key="1">
    <source>
        <dbReference type="SAM" id="MobiDB-lite"/>
    </source>
</evidence>
<feature type="region of interest" description="Disordered" evidence="1">
    <location>
        <begin position="187"/>
        <end position="210"/>
    </location>
</feature>
<dbReference type="EMBL" id="BKCJ010155818">
    <property type="protein sequence ID" value="GEY15283.1"/>
    <property type="molecule type" value="Genomic_DNA"/>
</dbReference>
<protein>
    <recommendedName>
        <fullName evidence="3">Reverse transcriptase domain-containing protein</fullName>
    </recommendedName>
</protein>